<accession>B7K8J1</accession>
<evidence type="ECO:0000313" key="2">
    <source>
        <dbReference type="EMBL" id="ACK71189.1"/>
    </source>
</evidence>
<dbReference type="Gene3D" id="2.30.30.40">
    <property type="entry name" value="SH3 Domains"/>
    <property type="match status" value="1"/>
</dbReference>
<gene>
    <name evidence="2" type="ordered locus">PCC7424_2779</name>
</gene>
<reference evidence="3" key="1">
    <citation type="journal article" date="2011" name="MBio">
        <title>Novel metabolic attributes of the genus Cyanothece, comprising a group of unicellular nitrogen-fixing Cyanobacteria.</title>
        <authorList>
            <person name="Bandyopadhyay A."/>
            <person name="Elvitigala T."/>
            <person name="Welsh E."/>
            <person name="Stockel J."/>
            <person name="Liberton M."/>
            <person name="Min H."/>
            <person name="Sherman L.A."/>
            <person name="Pakrasi H.B."/>
        </authorList>
    </citation>
    <scope>NUCLEOTIDE SEQUENCE [LARGE SCALE GENOMIC DNA]</scope>
    <source>
        <strain evidence="3">PCC 7424</strain>
    </source>
</reference>
<dbReference type="eggNOG" id="COG0835">
    <property type="taxonomic scope" value="Bacteria"/>
</dbReference>
<dbReference type="SUPFAM" id="SSF50341">
    <property type="entry name" value="CheW-like"/>
    <property type="match status" value="1"/>
</dbReference>
<dbReference type="Proteomes" id="UP000002384">
    <property type="component" value="Chromosome"/>
</dbReference>
<name>B7K8J1_GLOC7</name>
<sequence>MTTMTKTVTNYQNPLQKAQVVKTLKLLIFTVGKLNLALPIERVKKVVNYTPIHGSGLSFVGVAHVGEQEITVIDLHQRLFHESEAIQSGTKGYLIMAKNNQGELFGIWVGKTPTLIDVSLNQIRELPASYRRSDTLQIASHVTVIQEKEQSLTVFIIDSDQLL</sequence>
<dbReference type="AlphaFoldDB" id="B7K8J1"/>
<dbReference type="STRING" id="65393.PCC7424_2779"/>
<dbReference type="RefSeq" id="WP_015954790.1">
    <property type="nucleotide sequence ID" value="NC_011729.1"/>
</dbReference>
<evidence type="ECO:0000313" key="3">
    <source>
        <dbReference type="Proteomes" id="UP000002384"/>
    </source>
</evidence>
<dbReference type="HOGENOM" id="CLU_129738_0_0_3"/>
<dbReference type="GO" id="GO:0007165">
    <property type="term" value="P:signal transduction"/>
    <property type="evidence" value="ECO:0007669"/>
    <property type="project" value="InterPro"/>
</dbReference>
<dbReference type="GO" id="GO:0006935">
    <property type="term" value="P:chemotaxis"/>
    <property type="evidence" value="ECO:0007669"/>
    <property type="project" value="InterPro"/>
</dbReference>
<organism evidence="2 3">
    <name type="scientific">Gloeothece citriformis (strain PCC 7424)</name>
    <name type="common">Cyanothece sp. (strain PCC 7424)</name>
    <dbReference type="NCBI Taxonomy" id="65393"/>
    <lineage>
        <taxon>Bacteria</taxon>
        <taxon>Bacillati</taxon>
        <taxon>Cyanobacteriota</taxon>
        <taxon>Cyanophyceae</taxon>
        <taxon>Oscillatoriophycideae</taxon>
        <taxon>Chroococcales</taxon>
        <taxon>Aphanothecaceae</taxon>
        <taxon>Gloeothece</taxon>
        <taxon>Gloeothece citriformis</taxon>
    </lineage>
</organism>
<dbReference type="PROSITE" id="PS50851">
    <property type="entry name" value="CHEW"/>
    <property type="match status" value="1"/>
</dbReference>
<dbReference type="Pfam" id="PF01584">
    <property type="entry name" value="CheW"/>
    <property type="match status" value="1"/>
</dbReference>
<proteinExistence type="predicted"/>
<dbReference type="SMART" id="SM00260">
    <property type="entry name" value="CheW"/>
    <property type="match status" value="1"/>
</dbReference>
<keyword evidence="3" id="KW-1185">Reference proteome</keyword>
<dbReference type="InterPro" id="IPR002545">
    <property type="entry name" value="CheW-lke_dom"/>
</dbReference>
<evidence type="ECO:0000259" key="1">
    <source>
        <dbReference type="PROSITE" id="PS50851"/>
    </source>
</evidence>
<dbReference type="KEGG" id="cyc:PCC7424_2779"/>
<dbReference type="EMBL" id="CP001291">
    <property type="protein sequence ID" value="ACK71189.1"/>
    <property type="molecule type" value="Genomic_DNA"/>
</dbReference>
<dbReference type="Gene3D" id="2.40.50.180">
    <property type="entry name" value="CheA-289, Domain 4"/>
    <property type="match status" value="1"/>
</dbReference>
<feature type="domain" description="CheW-like" evidence="1">
    <location>
        <begin position="23"/>
        <end position="163"/>
    </location>
</feature>
<protein>
    <submittedName>
        <fullName evidence="2">CheW protein</fullName>
    </submittedName>
</protein>
<dbReference type="InterPro" id="IPR036061">
    <property type="entry name" value="CheW-like_dom_sf"/>
</dbReference>